<comment type="subcellular location">
    <subcellularLocation>
        <location evidence="1">Cell membrane</location>
        <topology evidence="1">Multi-pass membrane protein</topology>
    </subcellularLocation>
</comment>
<feature type="transmembrane region" description="Helical" evidence="5">
    <location>
        <begin position="242"/>
        <end position="263"/>
    </location>
</feature>
<feature type="transmembrane region" description="Helical" evidence="5">
    <location>
        <begin position="422"/>
        <end position="448"/>
    </location>
</feature>
<evidence type="ECO:0000256" key="2">
    <source>
        <dbReference type="ARBA" id="ARBA00022692"/>
    </source>
</evidence>
<feature type="transmembrane region" description="Helical" evidence="5">
    <location>
        <begin position="65"/>
        <end position="82"/>
    </location>
</feature>
<keyword evidence="2 5" id="KW-0812">Transmembrane</keyword>
<feature type="domain" description="Major facilitator superfamily (MFS) profile" evidence="6">
    <location>
        <begin position="1"/>
        <end position="218"/>
    </location>
</feature>
<keyword evidence="3 5" id="KW-1133">Transmembrane helix</keyword>
<evidence type="ECO:0000256" key="1">
    <source>
        <dbReference type="ARBA" id="ARBA00004651"/>
    </source>
</evidence>
<organism evidence="7 8">
    <name type="scientific">Mesoplasma tabanidae</name>
    <dbReference type="NCBI Taxonomy" id="219745"/>
    <lineage>
        <taxon>Bacteria</taxon>
        <taxon>Bacillati</taxon>
        <taxon>Mycoplasmatota</taxon>
        <taxon>Mollicutes</taxon>
        <taxon>Entomoplasmatales</taxon>
        <taxon>Entomoplasmataceae</taxon>
        <taxon>Mesoplasma</taxon>
    </lineage>
</organism>
<dbReference type="Pfam" id="PF07690">
    <property type="entry name" value="MFS_1"/>
    <property type="match status" value="1"/>
</dbReference>
<evidence type="ECO:0000259" key="6">
    <source>
        <dbReference type="PROSITE" id="PS50850"/>
    </source>
</evidence>
<dbReference type="AlphaFoldDB" id="A0A2K8P581"/>
<dbReference type="GO" id="GO:0022857">
    <property type="term" value="F:transmembrane transporter activity"/>
    <property type="evidence" value="ECO:0007669"/>
    <property type="project" value="InterPro"/>
</dbReference>
<evidence type="ECO:0000256" key="4">
    <source>
        <dbReference type="ARBA" id="ARBA00023136"/>
    </source>
</evidence>
<feature type="transmembrane region" description="Helical" evidence="5">
    <location>
        <begin position="382"/>
        <end position="402"/>
    </location>
</feature>
<gene>
    <name evidence="7" type="primary">glpU</name>
    <name evidence="7" type="ORF">MTABA_v1c06640</name>
</gene>
<feature type="transmembrane region" description="Helical" evidence="5">
    <location>
        <begin position="116"/>
        <end position="138"/>
    </location>
</feature>
<dbReference type="InterPro" id="IPR036259">
    <property type="entry name" value="MFS_trans_sf"/>
</dbReference>
<feature type="transmembrane region" description="Helical" evidence="5">
    <location>
        <begin position="307"/>
        <end position="331"/>
    </location>
</feature>
<dbReference type="KEGG" id="mtab:MTABA_v1c06640"/>
<dbReference type="Gene3D" id="1.20.1250.20">
    <property type="entry name" value="MFS general substrate transporter like domains"/>
    <property type="match status" value="1"/>
</dbReference>
<feature type="transmembrane region" description="Helical" evidence="5">
    <location>
        <begin position="21"/>
        <end position="39"/>
    </location>
</feature>
<dbReference type="GO" id="GO:0005886">
    <property type="term" value="C:plasma membrane"/>
    <property type="evidence" value="ECO:0007669"/>
    <property type="project" value="UniProtKB-SubCell"/>
</dbReference>
<evidence type="ECO:0000313" key="8">
    <source>
        <dbReference type="Proteomes" id="UP000232223"/>
    </source>
</evidence>
<evidence type="ECO:0000313" key="7">
    <source>
        <dbReference type="EMBL" id="ATZ21856.1"/>
    </source>
</evidence>
<dbReference type="Proteomes" id="UP000232223">
    <property type="component" value="Chromosome"/>
</dbReference>
<proteinExistence type="predicted"/>
<sequence>MIFIFSKKNTIMGISKKTFTIIAILAMADVLVMAVPFYLKNVISSVVISESLGILPSQFSQANSIYGYVSLPSYFIGGWFADKISLKKLTLVGLASIGVVGLWYGFIPFIATAKVIQVYLIFALWSFITCFIFWAALWKLLSEQGKPEENGKLNGIHGSLNGLIGTIIIAIAYLVFFLFGTVWKSSLGNWAFPALVFIFTGFIIINCVLIFFFVPEDKTTKKDGESDFSLKSFKNILGNWKIWLVSILILGVYLYQSGLSIFVTYMQDVLLITASLVVVFGILRTYLFRFFFSTYFGKMADKSQKYILFIIIGLAVASVLCLIAVIVPGFGESSFTNMSKGSKTLVQISVVTMYLGLGITCWALVTNRWATIYVINISQKDYGMAVGFISLIAFSADAWFWQIDSILLKNLGSEAGYTDNKLANQISIIIILCFGLLAMIAGGILIYATKKEIQRNEGKQVLAN</sequence>
<dbReference type="RefSeq" id="WP_244166537.1">
    <property type="nucleotide sequence ID" value="NZ_CP024969.1"/>
</dbReference>
<dbReference type="PROSITE" id="PS50850">
    <property type="entry name" value="MFS"/>
    <property type="match status" value="1"/>
</dbReference>
<keyword evidence="8" id="KW-1185">Reference proteome</keyword>
<dbReference type="InterPro" id="IPR011701">
    <property type="entry name" value="MFS"/>
</dbReference>
<dbReference type="InterPro" id="IPR020846">
    <property type="entry name" value="MFS_dom"/>
</dbReference>
<protein>
    <submittedName>
        <fullName evidence="7">Glycerophosphodiester transporter</fullName>
    </submittedName>
</protein>
<dbReference type="CDD" id="cd06174">
    <property type="entry name" value="MFS"/>
    <property type="match status" value="1"/>
</dbReference>
<accession>A0A2K8P581</accession>
<dbReference type="EMBL" id="CP024969">
    <property type="protein sequence ID" value="ATZ21856.1"/>
    <property type="molecule type" value="Genomic_DNA"/>
</dbReference>
<feature type="transmembrane region" description="Helical" evidence="5">
    <location>
        <begin position="159"/>
        <end position="179"/>
    </location>
</feature>
<feature type="transmembrane region" description="Helical" evidence="5">
    <location>
        <begin position="351"/>
        <end position="370"/>
    </location>
</feature>
<dbReference type="SUPFAM" id="SSF103473">
    <property type="entry name" value="MFS general substrate transporter"/>
    <property type="match status" value="1"/>
</dbReference>
<evidence type="ECO:0000256" key="5">
    <source>
        <dbReference type="SAM" id="Phobius"/>
    </source>
</evidence>
<feature type="transmembrane region" description="Helical" evidence="5">
    <location>
        <begin position="191"/>
        <end position="214"/>
    </location>
</feature>
<keyword evidence="4 5" id="KW-0472">Membrane</keyword>
<feature type="transmembrane region" description="Helical" evidence="5">
    <location>
        <begin position="269"/>
        <end position="287"/>
    </location>
</feature>
<name>A0A2K8P581_9MOLU</name>
<evidence type="ECO:0000256" key="3">
    <source>
        <dbReference type="ARBA" id="ARBA00022989"/>
    </source>
</evidence>
<feature type="transmembrane region" description="Helical" evidence="5">
    <location>
        <begin position="89"/>
        <end position="110"/>
    </location>
</feature>
<reference evidence="7 8" key="1">
    <citation type="submission" date="2017-11" db="EMBL/GenBank/DDBJ databases">
        <title>Genome sequence of Mesoplasma tabanidae BARC 857 (ATCC 49584).</title>
        <authorList>
            <person name="Lo W.-S."/>
            <person name="Kuo C.-H."/>
        </authorList>
    </citation>
    <scope>NUCLEOTIDE SEQUENCE [LARGE SCALE GENOMIC DNA]</scope>
    <source>
        <strain evidence="7 8">BARC 857</strain>
    </source>
</reference>